<dbReference type="RefSeq" id="WP_117774269.1">
    <property type="nucleotide sequence ID" value="NZ_CABWIF010000022.1"/>
</dbReference>
<reference evidence="2 3" key="2">
    <citation type="submission" date="2019-10" db="EMBL/GenBank/DDBJ databases">
        <authorList>
            <person name="Wolf R A."/>
        </authorList>
    </citation>
    <scope>NUCLEOTIDE SEQUENCE [LARGE SCALE GENOMIC DNA]</scope>
    <source>
        <strain evidence="2">Collinsella_aerofaciens_DSM_13712</strain>
    </source>
</reference>
<accession>A0A5K1J5B7</accession>
<dbReference type="Proteomes" id="UP000368032">
    <property type="component" value="Unassembled WGS sequence"/>
</dbReference>
<gene>
    <name evidence="2" type="ORF">CKJAJONC_00363</name>
    <name evidence="1" type="ORF">GT635_02190</name>
</gene>
<dbReference type="EMBL" id="WWTB01000003">
    <property type="protein sequence ID" value="MZJ85277.1"/>
    <property type="molecule type" value="Genomic_DNA"/>
</dbReference>
<evidence type="ECO:0000313" key="3">
    <source>
        <dbReference type="Proteomes" id="UP000368032"/>
    </source>
</evidence>
<dbReference type="Proteomes" id="UP000481598">
    <property type="component" value="Unassembled WGS sequence"/>
</dbReference>
<evidence type="ECO:0000313" key="4">
    <source>
        <dbReference type="Proteomes" id="UP000481598"/>
    </source>
</evidence>
<dbReference type="AlphaFoldDB" id="A0A5K1J5B7"/>
<dbReference type="EMBL" id="CABWIF010000022">
    <property type="protein sequence ID" value="VWL97850.1"/>
    <property type="molecule type" value="Genomic_DNA"/>
</dbReference>
<evidence type="ECO:0000313" key="2">
    <source>
        <dbReference type="EMBL" id="VWL97850.1"/>
    </source>
</evidence>
<organism evidence="2 3">
    <name type="scientific">Collinsella aerofaciens</name>
    <dbReference type="NCBI Taxonomy" id="74426"/>
    <lineage>
        <taxon>Bacteria</taxon>
        <taxon>Bacillati</taxon>
        <taxon>Actinomycetota</taxon>
        <taxon>Coriobacteriia</taxon>
        <taxon>Coriobacteriales</taxon>
        <taxon>Coriobacteriaceae</taxon>
        <taxon>Collinsella</taxon>
    </lineage>
</organism>
<evidence type="ECO:0000313" key="1">
    <source>
        <dbReference type="EMBL" id="MZJ85277.1"/>
    </source>
</evidence>
<sequence length="111" mass="12257">MVQLHELELHRPEQVLGLVQQPLVDVCVNGLLNTVQFYATTDSEVEVARCYFEAARAARKGGVDPEATAYKLDKMIWLLCTSDFYLEGGLKLFSTNALVESNLSAYSGDGI</sequence>
<protein>
    <submittedName>
        <fullName evidence="2">Uncharacterized protein</fullName>
    </submittedName>
</protein>
<reference evidence="1 4" key="1">
    <citation type="journal article" date="2019" name="Nat. Med.">
        <title>A library of human gut bacterial isolates paired with longitudinal multiomics data enables mechanistic microbiome research.</title>
        <authorList>
            <person name="Poyet M."/>
            <person name="Groussin M."/>
            <person name="Gibbons S.M."/>
            <person name="Avila-Pacheco J."/>
            <person name="Jiang X."/>
            <person name="Kearney S.M."/>
            <person name="Perrotta A.R."/>
            <person name="Berdy B."/>
            <person name="Zhao S."/>
            <person name="Lieberman T.D."/>
            <person name="Swanson P.K."/>
            <person name="Smith M."/>
            <person name="Roesemann S."/>
            <person name="Alexander J.E."/>
            <person name="Rich S.A."/>
            <person name="Livny J."/>
            <person name="Vlamakis H."/>
            <person name="Clish C."/>
            <person name="Bullock K."/>
            <person name="Deik A."/>
            <person name="Scott J."/>
            <person name="Pierce K.A."/>
            <person name="Xavier R.J."/>
            <person name="Alm E.J."/>
        </authorList>
    </citation>
    <scope>NUCLEOTIDE SEQUENCE [LARGE SCALE GENOMIC DNA]</scope>
    <source>
        <strain evidence="1 4">BIOML-A10</strain>
    </source>
</reference>
<name>A0A5K1J5B7_9ACTN</name>
<proteinExistence type="predicted"/>